<keyword evidence="2" id="KW-1185">Reference proteome</keyword>
<dbReference type="EMBL" id="JACSQM010000004">
    <property type="protein sequence ID" value="MBD7964609.1"/>
    <property type="molecule type" value="Genomic_DNA"/>
</dbReference>
<gene>
    <name evidence="1" type="ORF">H9648_11160</name>
</gene>
<dbReference type="InterPro" id="IPR025546">
    <property type="entry name" value="YqzH"/>
</dbReference>
<evidence type="ECO:0008006" key="3">
    <source>
        <dbReference type="Google" id="ProtNLM"/>
    </source>
</evidence>
<dbReference type="Proteomes" id="UP000603641">
    <property type="component" value="Unassembled WGS sequence"/>
</dbReference>
<accession>A0ABR8SMM2</accession>
<organism evidence="1 2">
    <name type="scientific">Fictibacillus norfolkensis</name>
    <dbReference type="NCBI Taxonomy" id="2762233"/>
    <lineage>
        <taxon>Bacteria</taxon>
        <taxon>Bacillati</taxon>
        <taxon>Bacillota</taxon>
        <taxon>Bacilli</taxon>
        <taxon>Bacillales</taxon>
        <taxon>Fictibacillaceae</taxon>
        <taxon>Fictibacillus</taxon>
    </lineage>
</organism>
<evidence type="ECO:0000313" key="2">
    <source>
        <dbReference type="Proteomes" id="UP000603641"/>
    </source>
</evidence>
<comment type="caution">
    <text evidence="1">The sequence shown here is derived from an EMBL/GenBank/DDBJ whole genome shotgun (WGS) entry which is preliminary data.</text>
</comment>
<reference evidence="1 2" key="1">
    <citation type="submission" date="2020-08" db="EMBL/GenBank/DDBJ databases">
        <title>A Genomic Blueprint of the Chicken Gut Microbiome.</title>
        <authorList>
            <person name="Gilroy R."/>
            <person name="Ravi A."/>
            <person name="Getino M."/>
            <person name="Pursley I."/>
            <person name="Horton D.L."/>
            <person name="Alikhan N.-F."/>
            <person name="Baker D."/>
            <person name="Gharbi K."/>
            <person name="Hall N."/>
            <person name="Watson M."/>
            <person name="Adriaenssens E.M."/>
            <person name="Foster-Nyarko E."/>
            <person name="Jarju S."/>
            <person name="Secka A."/>
            <person name="Antonio M."/>
            <person name="Oren A."/>
            <person name="Chaudhuri R."/>
            <person name="La Ragione R.M."/>
            <person name="Hildebrand F."/>
            <person name="Pallen M.J."/>
        </authorList>
    </citation>
    <scope>NUCLEOTIDE SEQUENCE [LARGE SCALE GENOMIC DNA]</scope>
    <source>
        <strain evidence="1 2">Sa2CUA10</strain>
    </source>
</reference>
<name>A0ABR8SMM2_9BACL</name>
<sequence>MNRLLIRKMIQQSLKNYLWEEEDCILTDEEWRNLEEKVLRQMHEEDQNEAVYSIIQDVVYAYFTNK</sequence>
<dbReference type="RefSeq" id="WP_191753897.1">
    <property type="nucleotide sequence ID" value="NZ_JACSQM010000004.1"/>
</dbReference>
<dbReference type="Pfam" id="PF14164">
    <property type="entry name" value="YqzH"/>
    <property type="match status" value="1"/>
</dbReference>
<protein>
    <recommendedName>
        <fullName evidence="3">YqzH-like protein</fullName>
    </recommendedName>
</protein>
<evidence type="ECO:0000313" key="1">
    <source>
        <dbReference type="EMBL" id="MBD7964609.1"/>
    </source>
</evidence>
<proteinExistence type="predicted"/>